<dbReference type="AlphaFoldDB" id="A0A4C1UZC8"/>
<feature type="region of interest" description="Disordered" evidence="1">
    <location>
        <begin position="114"/>
        <end position="147"/>
    </location>
</feature>
<dbReference type="Proteomes" id="UP000299102">
    <property type="component" value="Unassembled WGS sequence"/>
</dbReference>
<reference evidence="2 3" key="1">
    <citation type="journal article" date="2019" name="Commun. Biol.">
        <title>The bagworm genome reveals a unique fibroin gene that provides high tensile strength.</title>
        <authorList>
            <person name="Kono N."/>
            <person name="Nakamura H."/>
            <person name="Ohtoshi R."/>
            <person name="Tomita M."/>
            <person name="Numata K."/>
            <person name="Arakawa K."/>
        </authorList>
    </citation>
    <scope>NUCLEOTIDE SEQUENCE [LARGE SCALE GENOMIC DNA]</scope>
</reference>
<organism evidence="2 3">
    <name type="scientific">Eumeta variegata</name>
    <name type="common">Bagworm moth</name>
    <name type="synonym">Eumeta japonica</name>
    <dbReference type="NCBI Taxonomy" id="151549"/>
    <lineage>
        <taxon>Eukaryota</taxon>
        <taxon>Metazoa</taxon>
        <taxon>Ecdysozoa</taxon>
        <taxon>Arthropoda</taxon>
        <taxon>Hexapoda</taxon>
        <taxon>Insecta</taxon>
        <taxon>Pterygota</taxon>
        <taxon>Neoptera</taxon>
        <taxon>Endopterygota</taxon>
        <taxon>Lepidoptera</taxon>
        <taxon>Glossata</taxon>
        <taxon>Ditrysia</taxon>
        <taxon>Tineoidea</taxon>
        <taxon>Psychidae</taxon>
        <taxon>Oiketicinae</taxon>
        <taxon>Eumeta</taxon>
    </lineage>
</organism>
<keyword evidence="3" id="KW-1185">Reference proteome</keyword>
<dbReference type="EMBL" id="BGZK01000245">
    <property type="protein sequence ID" value="GBP31376.1"/>
    <property type="molecule type" value="Genomic_DNA"/>
</dbReference>
<comment type="caution">
    <text evidence="2">The sequence shown here is derived from an EMBL/GenBank/DDBJ whole genome shotgun (WGS) entry which is preliminary data.</text>
</comment>
<evidence type="ECO:0000313" key="3">
    <source>
        <dbReference type="Proteomes" id="UP000299102"/>
    </source>
</evidence>
<accession>A0A4C1UZC8</accession>
<feature type="compositionally biased region" description="Low complexity" evidence="1">
    <location>
        <begin position="117"/>
        <end position="132"/>
    </location>
</feature>
<name>A0A4C1UZC8_EUMVA</name>
<gene>
    <name evidence="2" type="ORF">EVAR_13496_1</name>
</gene>
<evidence type="ECO:0000313" key="2">
    <source>
        <dbReference type="EMBL" id="GBP31376.1"/>
    </source>
</evidence>
<protein>
    <submittedName>
        <fullName evidence="2">Uncharacterized protein</fullName>
    </submittedName>
</protein>
<evidence type="ECO:0000256" key="1">
    <source>
        <dbReference type="SAM" id="MobiDB-lite"/>
    </source>
</evidence>
<sequence length="179" mass="19370">MAKNLSVPSHKKCFEKVYLCIVLCCIPTAWRQGRAHGRPLYVEPEAGGSSAHRVMRNYDLDSVLMNSNTIDNSRSYVAPAASHGAPANRIEIGQPFGKKIPDRNKATVATRPERTRAAGAGHARAALANRRPAGARRPRPPTALGAGRLYCPESRYTRLSNASNARAVRAVPVIKYAAA</sequence>
<proteinExistence type="predicted"/>